<evidence type="ECO:0000313" key="3">
    <source>
        <dbReference type="Proteomes" id="UP000563151"/>
    </source>
</evidence>
<dbReference type="Proteomes" id="UP000563151">
    <property type="component" value="Unassembled WGS sequence"/>
</dbReference>
<sequence>MSVLVIGGDRLGNIKDNLKNEGFDTIKHITGRKSSDRKIQIPENMDVILVLTDFINHKAIESIKIKSKKCNAKILYSKRSWVHMEEIIKDYVKKQNK</sequence>
<evidence type="ECO:0000256" key="1">
    <source>
        <dbReference type="ARBA" id="ARBA00007189"/>
    </source>
</evidence>
<dbReference type="InterPro" id="IPR016772">
    <property type="entry name" value="UCP020408"/>
</dbReference>
<protein>
    <submittedName>
        <fullName evidence="2">DUF2325 domain-containing protein</fullName>
    </submittedName>
</protein>
<comment type="similarity">
    <text evidence="1">Belongs to the UPF0751 family.</text>
</comment>
<organism evidence="2 3">
    <name type="scientific">Clostridium tetanomorphum</name>
    <dbReference type="NCBI Taxonomy" id="1553"/>
    <lineage>
        <taxon>Bacteria</taxon>
        <taxon>Bacillati</taxon>
        <taxon>Bacillota</taxon>
        <taxon>Clostridia</taxon>
        <taxon>Eubacteriales</taxon>
        <taxon>Clostridiaceae</taxon>
        <taxon>Clostridium</taxon>
    </lineage>
</organism>
<dbReference type="Pfam" id="PF10087">
    <property type="entry name" value="DUF2325"/>
    <property type="match status" value="1"/>
</dbReference>
<gene>
    <name evidence="2" type="ORF">HGG79_07980</name>
</gene>
<evidence type="ECO:0000313" key="2">
    <source>
        <dbReference type="EMBL" id="MBC2397711.1"/>
    </source>
</evidence>
<dbReference type="PIRSF" id="PIRSF020408">
    <property type="entry name" value="UCP020408"/>
    <property type="match status" value="1"/>
</dbReference>
<comment type="caution">
    <text evidence="2">The sequence shown here is derived from an EMBL/GenBank/DDBJ whole genome shotgun (WGS) entry which is preliminary data.</text>
</comment>
<dbReference type="RefSeq" id="WP_035148262.1">
    <property type="nucleotide sequence ID" value="NZ_JAAZWO010000007.1"/>
</dbReference>
<reference evidence="2 3" key="1">
    <citation type="submission" date="2020-04" db="EMBL/GenBank/DDBJ databases">
        <title>Genomic insights into acetone-butanol-ethanol (ABE) fermentation by sequencing solventogenic clostridia strains.</title>
        <authorList>
            <person name="Brown S."/>
        </authorList>
    </citation>
    <scope>NUCLEOTIDE SEQUENCE [LARGE SCALE GENOMIC DNA]</scope>
    <source>
        <strain evidence="2 3">DJ011</strain>
    </source>
</reference>
<accession>A0A923EAJ6</accession>
<name>A0A923EAJ6_CLOTT</name>
<dbReference type="EMBL" id="JAAZWO010000007">
    <property type="protein sequence ID" value="MBC2397711.1"/>
    <property type="molecule type" value="Genomic_DNA"/>
</dbReference>
<keyword evidence="3" id="KW-1185">Reference proteome</keyword>
<dbReference type="AlphaFoldDB" id="A0A923EAJ6"/>
<proteinExistence type="inferred from homology"/>